<evidence type="ECO:0000259" key="13">
    <source>
        <dbReference type="Pfam" id="PF01494"/>
    </source>
</evidence>
<keyword evidence="8 11" id="KW-0503">Monooxygenase</keyword>
<keyword evidence="2 11" id="KW-0285">Flavoprotein</keyword>
<comment type="similarity">
    <text evidence="11">Belongs to the aromatic-ring hydroxylase family. KMO subfamily.</text>
</comment>
<dbReference type="GO" id="GO:0071949">
    <property type="term" value="F:FAD binding"/>
    <property type="evidence" value="ECO:0007669"/>
    <property type="project" value="InterPro"/>
</dbReference>
<dbReference type="GO" id="GO:0019805">
    <property type="term" value="P:quinolinate biosynthetic process"/>
    <property type="evidence" value="ECO:0007669"/>
    <property type="project" value="UniProtKB-UniRule"/>
</dbReference>
<evidence type="ECO:0000256" key="8">
    <source>
        <dbReference type="ARBA" id="ARBA00023033"/>
    </source>
</evidence>
<organism evidence="14 15">
    <name type="scientific">Lachancea nothofagi CBS 11611</name>
    <dbReference type="NCBI Taxonomy" id="1266666"/>
    <lineage>
        <taxon>Eukaryota</taxon>
        <taxon>Fungi</taxon>
        <taxon>Dikarya</taxon>
        <taxon>Ascomycota</taxon>
        <taxon>Saccharomycotina</taxon>
        <taxon>Saccharomycetes</taxon>
        <taxon>Saccharomycetales</taxon>
        <taxon>Saccharomycetaceae</taxon>
        <taxon>Lachancea</taxon>
    </lineage>
</organism>
<evidence type="ECO:0000256" key="11">
    <source>
        <dbReference type="HAMAP-Rule" id="MF_03018"/>
    </source>
</evidence>
<keyword evidence="6 11" id="KW-0521">NADP</keyword>
<evidence type="ECO:0000256" key="9">
    <source>
        <dbReference type="ARBA" id="ARBA00023128"/>
    </source>
</evidence>
<dbReference type="InterPro" id="IPR036188">
    <property type="entry name" value="FAD/NAD-bd_sf"/>
</dbReference>
<comment type="cofactor">
    <cofactor evidence="1 11">
        <name>FAD</name>
        <dbReference type="ChEBI" id="CHEBI:57692"/>
    </cofactor>
</comment>
<dbReference type="Pfam" id="PF01494">
    <property type="entry name" value="FAD_binding_3"/>
    <property type="match status" value="1"/>
</dbReference>
<evidence type="ECO:0000256" key="1">
    <source>
        <dbReference type="ARBA" id="ARBA00001974"/>
    </source>
</evidence>
<gene>
    <name evidence="11" type="primary">BNA4</name>
    <name evidence="14" type="ORF">LANO_0F12222G</name>
</gene>
<dbReference type="GO" id="GO:0005741">
    <property type="term" value="C:mitochondrial outer membrane"/>
    <property type="evidence" value="ECO:0007669"/>
    <property type="project" value="UniProtKB-SubCell"/>
</dbReference>
<keyword evidence="12" id="KW-1133">Transmembrane helix</keyword>
<comment type="function">
    <text evidence="11">Catalyzes the hydroxylation of L-kynurenine (L-Kyn) to form 3-hydroxy-L-kynurenine (L-3OHKyn). Required for synthesis of quinolinic acid.</text>
</comment>
<evidence type="ECO:0000256" key="12">
    <source>
        <dbReference type="SAM" id="Phobius"/>
    </source>
</evidence>
<feature type="transmembrane region" description="Helical" evidence="12">
    <location>
        <begin position="433"/>
        <end position="453"/>
    </location>
</feature>
<comment type="pathway">
    <text evidence="11">Cofactor biosynthesis; NAD(+) biosynthesis; quinolinate from L-kynurenine: step 1/3.</text>
</comment>
<keyword evidence="3 11" id="KW-0662">Pyridine nucleotide biosynthesis</keyword>
<dbReference type="PANTHER" id="PTHR46028:SF2">
    <property type="entry name" value="KYNURENINE 3-MONOOXYGENASE"/>
    <property type="match status" value="1"/>
</dbReference>
<dbReference type="GO" id="GO:0006569">
    <property type="term" value="P:L-tryptophan catabolic process"/>
    <property type="evidence" value="ECO:0007669"/>
    <property type="project" value="UniProtKB-UniRule"/>
</dbReference>
<dbReference type="Gene3D" id="3.50.50.60">
    <property type="entry name" value="FAD/NAD(P)-binding domain"/>
    <property type="match status" value="1"/>
</dbReference>
<keyword evidence="7 11" id="KW-0560">Oxidoreductase</keyword>
<dbReference type="GO" id="GO:0004502">
    <property type="term" value="F:kynurenine 3-monooxygenase activity"/>
    <property type="evidence" value="ECO:0007669"/>
    <property type="project" value="UniProtKB-UniRule"/>
</dbReference>
<evidence type="ECO:0000313" key="15">
    <source>
        <dbReference type="Proteomes" id="UP000189911"/>
    </source>
</evidence>
<dbReference type="HAMAP" id="MF_01971">
    <property type="entry name" value="Kynurenine_monooxygenase"/>
    <property type="match status" value="1"/>
</dbReference>
<dbReference type="SUPFAM" id="SSF51905">
    <property type="entry name" value="FAD/NAD(P)-binding domain"/>
    <property type="match status" value="1"/>
</dbReference>
<evidence type="ECO:0000256" key="2">
    <source>
        <dbReference type="ARBA" id="ARBA00022630"/>
    </source>
</evidence>
<keyword evidence="9 11" id="KW-0496">Mitochondrion</keyword>
<accession>A0A1G4KB96</accession>
<keyword evidence="15" id="KW-1185">Reference proteome</keyword>
<feature type="domain" description="FAD-binding" evidence="13">
    <location>
        <begin position="5"/>
        <end position="358"/>
    </location>
</feature>
<protein>
    <recommendedName>
        <fullName evidence="11">Kynurenine 3-monooxygenase</fullName>
        <ecNumber evidence="11">1.14.13.9</ecNumber>
    </recommendedName>
    <alternativeName>
        <fullName evidence="11">Biosynthesis of nicotinic acid protein 4</fullName>
    </alternativeName>
    <alternativeName>
        <fullName evidence="11">Kynurenine 3-hydroxylase</fullName>
    </alternativeName>
</protein>
<evidence type="ECO:0000256" key="6">
    <source>
        <dbReference type="ARBA" id="ARBA00022857"/>
    </source>
</evidence>
<evidence type="ECO:0000256" key="10">
    <source>
        <dbReference type="ARBA" id="ARBA00047818"/>
    </source>
</evidence>
<dbReference type="GO" id="GO:0043420">
    <property type="term" value="P:anthranilate metabolic process"/>
    <property type="evidence" value="ECO:0007669"/>
    <property type="project" value="UniProtKB-UniRule"/>
</dbReference>
<dbReference type="GO" id="GO:0070189">
    <property type="term" value="P:kynurenine metabolic process"/>
    <property type="evidence" value="ECO:0007669"/>
    <property type="project" value="TreeGrafter"/>
</dbReference>
<dbReference type="UniPathway" id="UPA00253">
    <property type="reaction ID" value="UER00328"/>
</dbReference>
<evidence type="ECO:0000313" key="14">
    <source>
        <dbReference type="EMBL" id="SCV01525.1"/>
    </source>
</evidence>
<dbReference type="Proteomes" id="UP000189911">
    <property type="component" value="Chromosome F"/>
</dbReference>
<evidence type="ECO:0000256" key="7">
    <source>
        <dbReference type="ARBA" id="ARBA00023002"/>
    </source>
</evidence>
<dbReference type="PANTHER" id="PTHR46028">
    <property type="entry name" value="KYNURENINE 3-MONOOXYGENASE"/>
    <property type="match status" value="1"/>
</dbReference>
<comment type="subcellular location">
    <subcellularLocation>
        <location evidence="11">Mitochondrion outer membrane</location>
    </subcellularLocation>
</comment>
<dbReference type="PRINTS" id="PR00420">
    <property type="entry name" value="RNGMNOXGNASE"/>
</dbReference>
<dbReference type="GO" id="GO:0034354">
    <property type="term" value="P:'de novo' NAD+ biosynthetic process from L-tryptophan"/>
    <property type="evidence" value="ECO:0007669"/>
    <property type="project" value="UniProtKB-UniRule"/>
</dbReference>
<comment type="catalytic activity">
    <reaction evidence="10 11">
        <text>L-kynurenine + NADPH + O2 + H(+) = 3-hydroxy-L-kynurenine + NADP(+) + H2O</text>
        <dbReference type="Rhea" id="RHEA:20545"/>
        <dbReference type="ChEBI" id="CHEBI:15377"/>
        <dbReference type="ChEBI" id="CHEBI:15378"/>
        <dbReference type="ChEBI" id="CHEBI:15379"/>
        <dbReference type="ChEBI" id="CHEBI:57783"/>
        <dbReference type="ChEBI" id="CHEBI:57959"/>
        <dbReference type="ChEBI" id="CHEBI:58125"/>
        <dbReference type="ChEBI" id="CHEBI:58349"/>
        <dbReference type="EC" id="1.14.13.9"/>
    </reaction>
</comment>
<dbReference type="InterPro" id="IPR002938">
    <property type="entry name" value="FAD-bd"/>
</dbReference>
<evidence type="ECO:0000256" key="3">
    <source>
        <dbReference type="ARBA" id="ARBA00022642"/>
    </source>
</evidence>
<dbReference type="EMBL" id="LT598452">
    <property type="protein sequence ID" value="SCV01525.1"/>
    <property type="molecule type" value="Genomic_DNA"/>
</dbReference>
<dbReference type="OrthoDB" id="10053569at2759"/>
<reference evidence="15" key="1">
    <citation type="submission" date="2016-03" db="EMBL/GenBank/DDBJ databases">
        <authorList>
            <person name="Devillers Hugo."/>
        </authorList>
    </citation>
    <scope>NUCLEOTIDE SEQUENCE [LARGE SCALE GENOMIC DNA]</scope>
</reference>
<sequence>MPESVGVIGAGLVGCLTAIALAKRNFDVTLFDYRQDPRLTTTSDKNLRSINLAISARGIESLQYVDKEISERVLKDIIPMHGRMIHDRAGNQESQNYGLFGECINSIDRGVLNNSLLDEVDKISNIHTKFGHKLSQVKFNLQSKQSCTFMADSSKASYDFDFIVGCDGAYSTTRSQMQRDIRMDYSQEYIDCCYIELYIAPAKVHNTEFNGPFAISPNHLHIWPRHNYMLIALANGDGSFTSTFFGPWSLVESLDTRAKIQEFLMSNFPDALELIGTKQAVDAFEKNPRGALMCVECKPYHLDNGRAIILGDAAHSMVPFYGQGMNCGFEDVRVLMQLLDKHEGDRTAAFAEYSQKRHTDLVSIIELAKNNYKEMSHSVTSNLYLMRKKLDTMLGRLFRDKWLPLYTMVSFRADIPYHMAIVIEQKQKKILSYLQAIIIAAMAVGGLGMYKVLRRTLKNYK</sequence>
<keyword evidence="12" id="KW-0812">Transmembrane</keyword>
<dbReference type="EC" id="1.14.13.9" evidence="11"/>
<dbReference type="InterPro" id="IPR027545">
    <property type="entry name" value="Kynurenine_monooxygenase"/>
</dbReference>
<dbReference type="AlphaFoldDB" id="A0A1G4KB96"/>
<keyword evidence="4 11" id="KW-1000">Mitochondrion outer membrane</keyword>
<evidence type="ECO:0000256" key="5">
    <source>
        <dbReference type="ARBA" id="ARBA00022827"/>
    </source>
</evidence>
<dbReference type="FunFam" id="3.50.50.60:FF:000129">
    <property type="entry name" value="Kynurenine 3-monooxygenase"/>
    <property type="match status" value="1"/>
</dbReference>
<evidence type="ECO:0000256" key="4">
    <source>
        <dbReference type="ARBA" id="ARBA00022787"/>
    </source>
</evidence>
<name>A0A1G4KB96_9SACH</name>
<proteinExistence type="inferred from homology"/>
<keyword evidence="5 11" id="KW-0274">FAD</keyword>
<keyword evidence="11 12" id="KW-0472">Membrane</keyword>